<evidence type="ECO:0000313" key="1">
    <source>
        <dbReference type="EMBL" id="KAJ1096638.1"/>
    </source>
</evidence>
<sequence length="92" mass="9787">MAALTAPPGSFVSPTDPRTVEATDCILQEITAVGHCLEAMGLKISDLAVASTSIRADIAGFRETVTDLDHRFTTVEDQVATLPDRDAELCLL</sequence>
<dbReference type="AlphaFoldDB" id="A0AAV7M091"/>
<gene>
    <name evidence="1" type="ORF">NDU88_001773</name>
</gene>
<accession>A0AAV7M091</accession>
<dbReference type="Proteomes" id="UP001066276">
    <property type="component" value="Chromosome 10"/>
</dbReference>
<keyword evidence="2" id="KW-1185">Reference proteome</keyword>
<comment type="caution">
    <text evidence="1">The sequence shown here is derived from an EMBL/GenBank/DDBJ whole genome shotgun (WGS) entry which is preliminary data.</text>
</comment>
<name>A0AAV7M091_PLEWA</name>
<dbReference type="EMBL" id="JANPWB010000014">
    <property type="protein sequence ID" value="KAJ1096638.1"/>
    <property type="molecule type" value="Genomic_DNA"/>
</dbReference>
<proteinExistence type="predicted"/>
<evidence type="ECO:0000313" key="2">
    <source>
        <dbReference type="Proteomes" id="UP001066276"/>
    </source>
</evidence>
<protein>
    <submittedName>
        <fullName evidence="1">Uncharacterized protein</fullName>
    </submittedName>
</protein>
<reference evidence="1" key="1">
    <citation type="journal article" date="2022" name="bioRxiv">
        <title>Sequencing and chromosome-scale assembly of the giantPleurodeles waltlgenome.</title>
        <authorList>
            <person name="Brown T."/>
            <person name="Elewa A."/>
            <person name="Iarovenko S."/>
            <person name="Subramanian E."/>
            <person name="Araus A.J."/>
            <person name="Petzold A."/>
            <person name="Susuki M."/>
            <person name="Suzuki K.-i.T."/>
            <person name="Hayashi T."/>
            <person name="Toyoda A."/>
            <person name="Oliveira C."/>
            <person name="Osipova E."/>
            <person name="Leigh N.D."/>
            <person name="Simon A."/>
            <person name="Yun M.H."/>
        </authorList>
    </citation>
    <scope>NUCLEOTIDE SEQUENCE</scope>
    <source>
        <strain evidence="1">20211129_DDA</strain>
        <tissue evidence="1">Liver</tissue>
    </source>
</reference>
<organism evidence="1 2">
    <name type="scientific">Pleurodeles waltl</name>
    <name type="common">Iberian ribbed newt</name>
    <dbReference type="NCBI Taxonomy" id="8319"/>
    <lineage>
        <taxon>Eukaryota</taxon>
        <taxon>Metazoa</taxon>
        <taxon>Chordata</taxon>
        <taxon>Craniata</taxon>
        <taxon>Vertebrata</taxon>
        <taxon>Euteleostomi</taxon>
        <taxon>Amphibia</taxon>
        <taxon>Batrachia</taxon>
        <taxon>Caudata</taxon>
        <taxon>Salamandroidea</taxon>
        <taxon>Salamandridae</taxon>
        <taxon>Pleurodelinae</taxon>
        <taxon>Pleurodeles</taxon>
    </lineage>
</organism>